<reference evidence="2" key="1">
    <citation type="journal article" date="2020" name="MBio">
        <title>Horizontal gene transfer to a defensive symbiont with a reduced genome amongst a multipartite beetle microbiome.</title>
        <authorList>
            <person name="Waterworth S.C."/>
            <person name="Florez L.V."/>
            <person name="Rees E.R."/>
            <person name="Hertweck C."/>
            <person name="Kaltenpoth M."/>
            <person name="Kwan J.C."/>
        </authorList>
    </citation>
    <scope>NUCLEOTIDE SEQUENCE [LARGE SCALE GENOMIC DNA]</scope>
</reference>
<proteinExistence type="predicted"/>
<gene>
    <name evidence="1" type="ORF">GAK29_01505</name>
</gene>
<evidence type="ECO:0000313" key="2">
    <source>
        <dbReference type="Proteomes" id="UP000490535"/>
    </source>
</evidence>
<name>A0A833PG59_ACIBZ</name>
<sequence length="68" mass="7426">MSNNIAEPKCPECKVQGIKYIVSSDSVEASKSGDTWFNIAHCSECGHVYGVFAKIVRAPTVPNIPRPF</sequence>
<comment type="caution">
    <text evidence="1">The sequence shown here is derived from an EMBL/GenBank/DDBJ whole genome shotgun (WGS) entry which is preliminary data.</text>
</comment>
<protein>
    <submittedName>
        <fullName evidence="1">Uncharacterized protein</fullName>
    </submittedName>
</protein>
<evidence type="ECO:0000313" key="1">
    <source>
        <dbReference type="EMBL" id="KAF1026104.1"/>
    </source>
</evidence>
<dbReference type="Proteomes" id="UP000490535">
    <property type="component" value="Unassembled WGS sequence"/>
</dbReference>
<organism evidence="1 2">
    <name type="scientific">Acinetobacter bereziniae</name>
    <name type="common">Acinetobacter genomosp. 10</name>
    <dbReference type="NCBI Taxonomy" id="106648"/>
    <lineage>
        <taxon>Bacteria</taxon>
        <taxon>Pseudomonadati</taxon>
        <taxon>Pseudomonadota</taxon>
        <taxon>Gammaproteobacteria</taxon>
        <taxon>Moraxellales</taxon>
        <taxon>Moraxellaceae</taxon>
        <taxon>Acinetobacter</taxon>
    </lineage>
</organism>
<accession>A0A833PG59</accession>
<dbReference type="EMBL" id="WNDP01000028">
    <property type="protein sequence ID" value="KAF1026104.1"/>
    <property type="molecule type" value="Genomic_DNA"/>
</dbReference>
<dbReference type="AlphaFoldDB" id="A0A833PG59"/>